<sequence length="465" mass="52316">MNHPLPSTAIIGAGISGLTAGKMLNDYGVPYVCFESSDRIGGNWAFGNPNGHSSAYKSLHIDTSKHQLSFRDFPMPTDYPDFPHHTEIKKYLDSYADAFGLLDNIEFENGVTHARRLDDGGWELETQRGQRRRFDLLVVANGHHWDPRSPEFPGDFTGVTMHAHHYIDPKTPYDFSGKRILVVGLGNSAADIAVELSSRTLDNTLTLSTRSGAWIVPKYFAGKPADKYYHTSPHIPFAWQRKFMQVMQPLTTGRPEDYGLPTPNHKFFEAHPTQSVELPLRLGSGDVVAKPNITRFDGDTVYFDDGTSDDFDIIIYATGYNITFPFFDPDFISAPDNRIDLYKRMFYPGIDDLIFAGFAQATPTLFPFVEAQARLVGAYAVGRYRLPDVAEMRQVIAADQQFYTGHMLDRPRHTQQLDYYLYEHNMRTAEIPAGVKRAHLQGPPRWAGVDAAVDAAVEAQLEDRL</sequence>
<dbReference type="PANTHER" id="PTHR23023">
    <property type="entry name" value="DIMETHYLANILINE MONOOXYGENASE"/>
    <property type="match status" value="1"/>
</dbReference>
<dbReference type="SUPFAM" id="SSF51905">
    <property type="entry name" value="FAD/NAD(P)-binding domain"/>
    <property type="match status" value="2"/>
</dbReference>
<dbReference type="InterPro" id="IPR000960">
    <property type="entry name" value="Flavin_mOase"/>
</dbReference>
<comment type="catalytic activity">
    <reaction evidence="9">
        <text>3-bromo-4,5-dihydroxybenzoate + bromide + NADPH + O2 + 3 H(+) = 3,5-dibromobenzene-1,2-diol + CO2 + NADP(+) + 2 H2O</text>
        <dbReference type="Rhea" id="RHEA:56376"/>
        <dbReference type="ChEBI" id="CHEBI:15377"/>
        <dbReference type="ChEBI" id="CHEBI:15378"/>
        <dbReference type="ChEBI" id="CHEBI:15379"/>
        <dbReference type="ChEBI" id="CHEBI:15858"/>
        <dbReference type="ChEBI" id="CHEBI:16526"/>
        <dbReference type="ChEBI" id="CHEBI:57783"/>
        <dbReference type="ChEBI" id="CHEBI:58349"/>
        <dbReference type="ChEBI" id="CHEBI:140211"/>
        <dbReference type="ChEBI" id="CHEBI:140214"/>
    </reaction>
    <physiologicalReaction direction="left-to-right" evidence="9">
        <dbReference type="Rhea" id="RHEA:56377"/>
    </physiologicalReaction>
</comment>
<comment type="catalytic activity">
    <reaction evidence="11">
        <text>3,4-dihydroxybenzoate + bromide + NADPH + O2 + 2 H(+) = 3-bromo-4,5-dihydroxybenzoate + NADP(+) + 2 H2O</text>
        <dbReference type="Rhea" id="RHEA:56372"/>
        <dbReference type="ChEBI" id="CHEBI:15377"/>
        <dbReference type="ChEBI" id="CHEBI:15378"/>
        <dbReference type="ChEBI" id="CHEBI:15379"/>
        <dbReference type="ChEBI" id="CHEBI:15858"/>
        <dbReference type="ChEBI" id="CHEBI:36241"/>
        <dbReference type="ChEBI" id="CHEBI:57783"/>
        <dbReference type="ChEBI" id="CHEBI:58349"/>
        <dbReference type="ChEBI" id="CHEBI:140211"/>
    </reaction>
    <physiologicalReaction direction="left-to-right" evidence="11">
        <dbReference type="Rhea" id="RHEA:56373"/>
    </physiologicalReaction>
</comment>
<evidence type="ECO:0000256" key="8">
    <source>
        <dbReference type="ARBA" id="ARBA00050194"/>
    </source>
</evidence>
<evidence type="ECO:0000256" key="6">
    <source>
        <dbReference type="ARBA" id="ARBA00022857"/>
    </source>
</evidence>
<keyword evidence="6" id="KW-0521">NADP</keyword>
<dbReference type="PRINTS" id="PR00370">
    <property type="entry name" value="FMOXYGENASE"/>
</dbReference>
<comment type="catalytic activity">
    <reaction evidence="12">
        <text>3,4-dihydroxybenzoate + 2 bromide + 2 NADPH + 2 O2 + 5 H(+) = 3,5-dibromobenzene-1,2-diol + CO2 + 2 NADP(+) + 4 H2O</text>
        <dbReference type="Rhea" id="RHEA:56368"/>
        <dbReference type="ChEBI" id="CHEBI:15377"/>
        <dbReference type="ChEBI" id="CHEBI:15378"/>
        <dbReference type="ChEBI" id="CHEBI:15379"/>
        <dbReference type="ChEBI" id="CHEBI:15858"/>
        <dbReference type="ChEBI" id="CHEBI:16526"/>
        <dbReference type="ChEBI" id="CHEBI:36241"/>
        <dbReference type="ChEBI" id="CHEBI:57783"/>
        <dbReference type="ChEBI" id="CHEBI:58349"/>
        <dbReference type="ChEBI" id="CHEBI:140214"/>
        <dbReference type="EC" id="1.14.19.55"/>
    </reaction>
    <physiologicalReaction direction="left-to-right" evidence="12">
        <dbReference type="Rhea" id="RHEA:56369"/>
    </physiologicalReaction>
</comment>
<organism evidence="16 17">
    <name type="scientific">Gordonia asplenii</name>
    <dbReference type="NCBI Taxonomy" id="2725283"/>
    <lineage>
        <taxon>Bacteria</taxon>
        <taxon>Bacillati</taxon>
        <taxon>Actinomycetota</taxon>
        <taxon>Actinomycetes</taxon>
        <taxon>Mycobacteriales</taxon>
        <taxon>Gordoniaceae</taxon>
        <taxon>Gordonia</taxon>
    </lineage>
</organism>
<evidence type="ECO:0000256" key="7">
    <source>
        <dbReference type="ARBA" id="ARBA00023002"/>
    </source>
</evidence>
<gene>
    <name evidence="16" type="ORF">HH308_17590</name>
</gene>
<evidence type="ECO:0000256" key="3">
    <source>
        <dbReference type="ARBA" id="ARBA00010139"/>
    </source>
</evidence>
<dbReference type="FunFam" id="3.50.50.60:FF:000023">
    <property type="entry name" value="Dimethylaniline monooxygenase [N-oxide-forming]"/>
    <property type="match status" value="1"/>
</dbReference>
<evidence type="ECO:0000256" key="13">
    <source>
        <dbReference type="ARBA" id="ARBA00052260"/>
    </source>
</evidence>
<dbReference type="GO" id="GO:0050660">
    <property type="term" value="F:flavin adenine dinucleotide binding"/>
    <property type="evidence" value="ECO:0007669"/>
    <property type="project" value="InterPro"/>
</dbReference>
<dbReference type="GO" id="GO:0004499">
    <property type="term" value="F:N,N-dimethylaniline monooxygenase activity"/>
    <property type="evidence" value="ECO:0007669"/>
    <property type="project" value="InterPro"/>
</dbReference>
<dbReference type="AlphaFoldDB" id="A0A848KXH1"/>
<protein>
    <recommendedName>
        <fullName evidence="15">4-hydroxybenzoate brominase (decarboxylating)</fullName>
        <ecNumber evidence="14">1.14.19.55</ecNumber>
    </recommendedName>
</protein>
<evidence type="ECO:0000313" key="17">
    <source>
        <dbReference type="Proteomes" id="UP000550729"/>
    </source>
</evidence>
<comment type="similarity">
    <text evidence="2">Belongs to the FMO family.</text>
</comment>
<keyword evidence="4" id="KW-0285">Flavoprotein</keyword>
<dbReference type="InterPro" id="IPR050346">
    <property type="entry name" value="FMO-like"/>
</dbReference>
<dbReference type="RefSeq" id="WP_170195534.1">
    <property type="nucleotide sequence ID" value="NZ_JABBNB010000019.1"/>
</dbReference>
<evidence type="ECO:0000256" key="15">
    <source>
        <dbReference type="ARBA" id="ARBA00069832"/>
    </source>
</evidence>
<dbReference type="PIRSF" id="PIRSF000332">
    <property type="entry name" value="FMO"/>
    <property type="match status" value="1"/>
</dbReference>
<evidence type="ECO:0000256" key="12">
    <source>
        <dbReference type="ARBA" id="ARBA00052183"/>
    </source>
</evidence>
<proteinExistence type="inferred from homology"/>
<dbReference type="InterPro" id="IPR036188">
    <property type="entry name" value="FAD/NAD-bd_sf"/>
</dbReference>
<dbReference type="Gene3D" id="3.50.50.60">
    <property type="entry name" value="FAD/NAD(P)-binding domain"/>
    <property type="match status" value="1"/>
</dbReference>
<keyword evidence="5" id="KW-0274">FAD</keyword>
<comment type="catalytic activity">
    <reaction evidence="8">
        <text>3-bromo-4-hydroxybenzoate + bromide + NADPH + O2 + 3 H(+) = 2,4-dibromophenol + CO2 + NADP(+) + 2 H2O</text>
        <dbReference type="Rhea" id="RHEA:56356"/>
        <dbReference type="ChEBI" id="CHEBI:15377"/>
        <dbReference type="ChEBI" id="CHEBI:15378"/>
        <dbReference type="ChEBI" id="CHEBI:15379"/>
        <dbReference type="ChEBI" id="CHEBI:15858"/>
        <dbReference type="ChEBI" id="CHEBI:16526"/>
        <dbReference type="ChEBI" id="CHEBI:34238"/>
        <dbReference type="ChEBI" id="CHEBI:57783"/>
        <dbReference type="ChEBI" id="CHEBI:58349"/>
        <dbReference type="ChEBI" id="CHEBI:140203"/>
    </reaction>
    <physiologicalReaction direction="left-to-right" evidence="8">
        <dbReference type="Rhea" id="RHEA:56357"/>
    </physiologicalReaction>
</comment>
<evidence type="ECO:0000256" key="4">
    <source>
        <dbReference type="ARBA" id="ARBA00022630"/>
    </source>
</evidence>
<evidence type="ECO:0000313" key="16">
    <source>
        <dbReference type="EMBL" id="NMO03029.1"/>
    </source>
</evidence>
<comment type="catalytic activity">
    <reaction evidence="13">
        <text>2 bromide + 4-hydroxybenzoate + 2 NADPH + 2 O2 + 5 H(+) = 2,4-dibromophenol + CO2 + 2 NADP(+) + 4 H2O</text>
        <dbReference type="Rhea" id="RHEA:56348"/>
        <dbReference type="ChEBI" id="CHEBI:15377"/>
        <dbReference type="ChEBI" id="CHEBI:15378"/>
        <dbReference type="ChEBI" id="CHEBI:15379"/>
        <dbReference type="ChEBI" id="CHEBI:15858"/>
        <dbReference type="ChEBI" id="CHEBI:16526"/>
        <dbReference type="ChEBI" id="CHEBI:17879"/>
        <dbReference type="ChEBI" id="CHEBI:34238"/>
        <dbReference type="ChEBI" id="CHEBI:57783"/>
        <dbReference type="ChEBI" id="CHEBI:58349"/>
        <dbReference type="EC" id="1.14.19.55"/>
    </reaction>
    <physiologicalReaction direction="left-to-right" evidence="13">
        <dbReference type="Rhea" id="RHEA:56349"/>
    </physiologicalReaction>
</comment>
<evidence type="ECO:0000256" key="11">
    <source>
        <dbReference type="ARBA" id="ARBA00051726"/>
    </source>
</evidence>
<evidence type="ECO:0000256" key="5">
    <source>
        <dbReference type="ARBA" id="ARBA00022827"/>
    </source>
</evidence>
<comment type="similarity">
    <text evidence="3">Belongs to the FAD-binding monooxygenase family.</text>
</comment>
<dbReference type="InterPro" id="IPR020946">
    <property type="entry name" value="Flavin_mOase-like"/>
</dbReference>
<name>A0A848KXH1_9ACTN</name>
<evidence type="ECO:0000256" key="14">
    <source>
        <dbReference type="ARBA" id="ARBA00066870"/>
    </source>
</evidence>
<evidence type="ECO:0000256" key="1">
    <source>
        <dbReference type="ARBA" id="ARBA00001974"/>
    </source>
</evidence>
<evidence type="ECO:0000256" key="2">
    <source>
        <dbReference type="ARBA" id="ARBA00009183"/>
    </source>
</evidence>
<evidence type="ECO:0000256" key="9">
    <source>
        <dbReference type="ARBA" id="ARBA00050583"/>
    </source>
</evidence>
<evidence type="ECO:0000256" key="10">
    <source>
        <dbReference type="ARBA" id="ARBA00051354"/>
    </source>
</evidence>
<comment type="cofactor">
    <cofactor evidence="1">
        <name>FAD</name>
        <dbReference type="ChEBI" id="CHEBI:57692"/>
    </cofactor>
</comment>
<keyword evidence="7" id="KW-0560">Oxidoreductase</keyword>
<comment type="catalytic activity">
    <reaction evidence="10">
        <text>bromide + 4-hydroxybenzoate + NADPH + O2 + 2 H(+) = 3-bromo-4-hydroxybenzoate + NADP(+) + 2 H2O</text>
        <dbReference type="Rhea" id="RHEA:56352"/>
        <dbReference type="ChEBI" id="CHEBI:15377"/>
        <dbReference type="ChEBI" id="CHEBI:15378"/>
        <dbReference type="ChEBI" id="CHEBI:15379"/>
        <dbReference type="ChEBI" id="CHEBI:15858"/>
        <dbReference type="ChEBI" id="CHEBI:17879"/>
        <dbReference type="ChEBI" id="CHEBI:57783"/>
        <dbReference type="ChEBI" id="CHEBI:58349"/>
        <dbReference type="ChEBI" id="CHEBI:140203"/>
    </reaction>
    <physiologicalReaction direction="left-to-right" evidence="10">
        <dbReference type="Rhea" id="RHEA:56353"/>
    </physiologicalReaction>
</comment>
<dbReference type="GO" id="GO:0050661">
    <property type="term" value="F:NADP binding"/>
    <property type="evidence" value="ECO:0007669"/>
    <property type="project" value="InterPro"/>
</dbReference>
<dbReference type="EMBL" id="JABBNB010000019">
    <property type="protein sequence ID" value="NMO03029.1"/>
    <property type="molecule type" value="Genomic_DNA"/>
</dbReference>
<accession>A0A848KXH1</accession>
<keyword evidence="17" id="KW-1185">Reference proteome</keyword>
<dbReference type="Pfam" id="PF00743">
    <property type="entry name" value="FMO-like"/>
    <property type="match status" value="1"/>
</dbReference>
<reference evidence="16 17" key="1">
    <citation type="submission" date="2020-04" db="EMBL/GenBank/DDBJ databases">
        <title>Gordonia sp. nov. TBRC 11910.</title>
        <authorList>
            <person name="Suriyachadkun C."/>
        </authorList>
    </citation>
    <scope>NUCLEOTIDE SEQUENCE [LARGE SCALE GENOMIC DNA]</scope>
    <source>
        <strain evidence="16 17">TBRC 11910</strain>
    </source>
</reference>
<comment type="caution">
    <text evidence="16">The sequence shown here is derived from an EMBL/GenBank/DDBJ whole genome shotgun (WGS) entry which is preliminary data.</text>
</comment>
<dbReference type="EC" id="1.14.19.55" evidence="14"/>
<dbReference type="Proteomes" id="UP000550729">
    <property type="component" value="Unassembled WGS sequence"/>
</dbReference>